<dbReference type="Gene3D" id="1.20.1720.10">
    <property type="entry name" value="Multidrug resistance protein D"/>
    <property type="match status" value="1"/>
</dbReference>
<evidence type="ECO:0000313" key="8">
    <source>
        <dbReference type="EMBL" id="GGI88292.1"/>
    </source>
</evidence>
<keyword evidence="4 6" id="KW-1133">Transmembrane helix</keyword>
<evidence type="ECO:0000256" key="1">
    <source>
        <dbReference type="ARBA" id="ARBA00004651"/>
    </source>
</evidence>
<sequence length="390" mass="43116">MMHRSTPLLLLGFMSAFSLLTFDLYQPALPTIITYFNTSYSLGQLTFSLYLFAFGLGQLIWGPLIDHYGRRLMLPLSISLFLLATVVCIFAHHIFVLIIARGIQGLSACCAGVVSISTTRDCVDSTERAKAISHISMIVAASPIFAPLLGSVILLYFPWQANFVMMGLIGVVLLSLSYFFLNESPNWHYSGYSLQWINSLKSYQSILRHRHLWIGASSISFSFSMLMIVVINASYLLISQLQYSPMKFGILFGINGAMLILGNYIGIKLREYYSLLWNIRLGALFLLGGASLILLGYLIWGLSLFMLAPCLLVSLGNSFLNPPTLSITLAKYEQNPATATAIINTIRMSVSALLAGLIGSLMVHHLIFLPLSLLICASMVVYISTLFQSN</sequence>
<accession>A0A917JVG6</accession>
<dbReference type="GO" id="GO:0005886">
    <property type="term" value="C:plasma membrane"/>
    <property type="evidence" value="ECO:0007669"/>
    <property type="project" value="UniProtKB-SubCell"/>
</dbReference>
<dbReference type="EMBL" id="BMOB01000007">
    <property type="protein sequence ID" value="GGI88292.1"/>
    <property type="molecule type" value="Genomic_DNA"/>
</dbReference>
<protein>
    <submittedName>
        <fullName evidence="8">MFS transporter</fullName>
    </submittedName>
</protein>
<feature type="domain" description="Major facilitator superfamily (MFS) profile" evidence="7">
    <location>
        <begin position="4"/>
        <end position="390"/>
    </location>
</feature>
<reference evidence="8" key="1">
    <citation type="journal article" date="2014" name="Int. J. Syst. Evol. Microbiol.">
        <title>Complete genome sequence of Corynebacterium casei LMG S-19264T (=DSM 44701T), isolated from a smear-ripened cheese.</title>
        <authorList>
            <consortium name="US DOE Joint Genome Institute (JGI-PGF)"/>
            <person name="Walter F."/>
            <person name="Albersmeier A."/>
            <person name="Kalinowski J."/>
            <person name="Ruckert C."/>
        </authorList>
    </citation>
    <scope>NUCLEOTIDE SEQUENCE</scope>
    <source>
        <strain evidence="8">JCM 13919</strain>
    </source>
</reference>
<feature type="transmembrane region" description="Helical" evidence="6">
    <location>
        <begin position="47"/>
        <end position="65"/>
    </location>
</feature>
<dbReference type="Proteomes" id="UP000630149">
    <property type="component" value="Unassembled WGS sequence"/>
</dbReference>
<keyword evidence="9" id="KW-1185">Reference proteome</keyword>
<keyword evidence="5 6" id="KW-0472">Membrane</keyword>
<evidence type="ECO:0000256" key="4">
    <source>
        <dbReference type="ARBA" id="ARBA00022989"/>
    </source>
</evidence>
<dbReference type="PANTHER" id="PTHR43124">
    <property type="entry name" value="PURINE EFFLUX PUMP PBUE"/>
    <property type="match status" value="1"/>
</dbReference>
<dbReference type="InterPro" id="IPR050189">
    <property type="entry name" value="MFS_Efflux_Transporters"/>
</dbReference>
<feature type="transmembrane region" description="Helical" evidence="6">
    <location>
        <begin position="135"/>
        <end position="157"/>
    </location>
</feature>
<evidence type="ECO:0000313" key="9">
    <source>
        <dbReference type="Proteomes" id="UP000630149"/>
    </source>
</evidence>
<feature type="transmembrane region" description="Helical" evidence="6">
    <location>
        <begin position="341"/>
        <end position="361"/>
    </location>
</feature>
<dbReference type="InterPro" id="IPR020846">
    <property type="entry name" value="MFS_dom"/>
</dbReference>
<gene>
    <name evidence="8" type="ORF">GCM10007966_16300</name>
</gene>
<feature type="transmembrane region" description="Helical" evidence="6">
    <location>
        <begin position="248"/>
        <end position="267"/>
    </location>
</feature>
<organism evidence="8 9">
    <name type="scientific">Legionella impletisoli</name>
    <dbReference type="NCBI Taxonomy" id="343510"/>
    <lineage>
        <taxon>Bacteria</taxon>
        <taxon>Pseudomonadati</taxon>
        <taxon>Pseudomonadota</taxon>
        <taxon>Gammaproteobacteria</taxon>
        <taxon>Legionellales</taxon>
        <taxon>Legionellaceae</taxon>
        <taxon>Legionella</taxon>
    </lineage>
</organism>
<evidence type="ECO:0000256" key="6">
    <source>
        <dbReference type="SAM" id="Phobius"/>
    </source>
</evidence>
<comment type="caution">
    <text evidence="8">The sequence shown here is derived from an EMBL/GenBank/DDBJ whole genome shotgun (WGS) entry which is preliminary data.</text>
</comment>
<feature type="transmembrane region" description="Helical" evidence="6">
    <location>
        <begin position="279"/>
        <end position="300"/>
    </location>
</feature>
<dbReference type="PROSITE" id="PS50850">
    <property type="entry name" value="MFS"/>
    <property type="match status" value="1"/>
</dbReference>
<reference evidence="8" key="2">
    <citation type="submission" date="2020-09" db="EMBL/GenBank/DDBJ databases">
        <authorList>
            <person name="Sun Q."/>
            <person name="Ohkuma M."/>
        </authorList>
    </citation>
    <scope>NUCLEOTIDE SEQUENCE</scope>
    <source>
        <strain evidence="8">JCM 13919</strain>
    </source>
</reference>
<evidence type="ECO:0000256" key="3">
    <source>
        <dbReference type="ARBA" id="ARBA00022692"/>
    </source>
</evidence>
<dbReference type="CDD" id="cd17320">
    <property type="entry name" value="MFS_MdfA_MDR_like"/>
    <property type="match status" value="1"/>
</dbReference>
<feature type="transmembrane region" description="Helical" evidence="6">
    <location>
        <begin position="367"/>
        <end position="387"/>
    </location>
</feature>
<dbReference type="InterPro" id="IPR036259">
    <property type="entry name" value="MFS_trans_sf"/>
</dbReference>
<feature type="transmembrane region" description="Helical" evidence="6">
    <location>
        <begin position="72"/>
        <end position="99"/>
    </location>
</feature>
<name>A0A917JVG6_9GAMM</name>
<dbReference type="Pfam" id="PF07690">
    <property type="entry name" value="MFS_1"/>
    <property type="match status" value="1"/>
</dbReference>
<keyword evidence="3 6" id="KW-0812">Transmembrane</keyword>
<dbReference type="PANTHER" id="PTHR43124:SF3">
    <property type="entry name" value="CHLORAMPHENICOL EFFLUX PUMP RV0191"/>
    <property type="match status" value="1"/>
</dbReference>
<dbReference type="AlphaFoldDB" id="A0A917JVG6"/>
<evidence type="ECO:0000256" key="5">
    <source>
        <dbReference type="ARBA" id="ARBA00023136"/>
    </source>
</evidence>
<dbReference type="SUPFAM" id="SSF103473">
    <property type="entry name" value="MFS general substrate transporter"/>
    <property type="match status" value="1"/>
</dbReference>
<comment type="subcellular location">
    <subcellularLocation>
        <location evidence="1">Cell membrane</location>
        <topology evidence="1">Multi-pass membrane protein</topology>
    </subcellularLocation>
</comment>
<evidence type="ECO:0000259" key="7">
    <source>
        <dbReference type="PROSITE" id="PS50850"/>
    </source>
</evidence>
<feature type="transmembrane region" description="Helical" evidence="6">
    <location>
        <begin position="163"/>
        <end position="181"/>
    </location>
</feature>
<feature type="transmembrane region" description="Helical" evidence="6">
    <location>
        <begin position="212"/>
        <end position="236"/>
    </location>
</feature>
<dbReference type="InterPro" id="IPR011701">
    <property type="entry name" value="MFS"/>
</dbReference>
<proteinExistence type="predicted"/>
<evidence type="ECO:0000256" key="2">
    <source>
        <dbReference type="ARBA" id="ARBA00022475"/>
    </source>
</evidence>
<keyword evidence="2" id="KW-1003">Cell membrane</keyword>
<feature type="transmembrane region" description="Helical" evidence="6">
    <location>
        <begin position="105"/>
        <end position="123"/>
    </location>
</feature>
<dbReference type="GO" id="GO:0022857">
    <property type="term" value="F:transmembrane transporter activity"/>
    <property type="evidence" value="ECO:0007669"/>
    <property type="project" value="InterPro"/>
</dbReference>
<dbReference type="RefSeq" id="WP_229669365.1">
    <property type="nucleotide sequence ID" value="NZ_BMOB01000007.1"/>
</dbReference>